<accession>A0A1E3SQF7</accession>
<evidence type="ECO:0000313" key="7">
    <source>
        <dbReference type="Proteomes" id="UP000094224"/>
    </source>
</evidence>
<dbReference type="RefSeq" id="WP_069401629.1">
    <property type="nucleotide sequence ID" value="NZ_MIHC01000032.1"/>
</dbReference>
<keyword evidence="3" id="KW-0812">Transmembrane</keyword>
<proteinExistence type="inferred from homology"/>
<dbReference type="PANTHER" id="PTHR33392">
    <property type="entry name" value="POLYISOPRENYL-TEICHOIC ACID--PEPTIDOGLYCAN TEICHOIC ACID TRANSFERASE TAGU"/>
    <property type="match status" value="1"/>
</dbReference>
<feature type="transmembrane region" description="Helical" evidence="3">
    <location>
        <begin position="27"/>
        <end position="47"/>
    </location>
</feature>
<name>A0A1E3SQF7_9MYCO</name>
<comment type="caution">
    <text evidence="6">The sequence shown here is derived from an EMBL/GenBank/DDBJ whole genome shotgun (WGS) entry which is preliminary data.</text>
</comment>
<evidence type="ECO:0000256" key="2">
    <source>
        <dbReference type="SAM" id="MobiDB-lite"/>
    </source>
</evidence>
<dbReference type="EMBL" id="MIHC01000032">
    <property type="protein sequence ID" value="ODR04397.1"/>
    <property type="molecule type" value="Genomic_DNA"/>
</dbReference>
<dbReference type="Proteomes" id="UP000094224">
    <property type="component" value="Unassembled WGS sequence"/>
</dbReference>
<dbReference type="InterPro" id="IPR050922">
    <property type="entry name" value="LytR/CpsA/Psr_CW_biosynth"/>
</dbReference>
<evidence type="ECO:0000256" key="3">
    <source>
        <dbReference type="SAM" id="Phobius"/>
    </source>
</evidence>
<protein>
    <submittedName>
        <fullName evidence="6">Transcriptional regulator, LytR family protein</fullName>
    </submittedName>
</protein>
<dbReference type="Pfam" id="PF03816">
    <property type="entry name" value="LytR_cpsA_psr"/>
    <property type="match status" value="1"/>
</dbReference>
<dbReference type="Gene3D" id="3.40.630.190">
    <property type="entry name" value="LCP protein"/>
    <property type="match status" value="1"/>
</dbReference>
<dbReference type="Pfam" id="PF13399">
    <property type="entry name" value="LytR_C"/>
    <property type="match status" value="1"/>
</dbReference>
<keyword evidence="3" id="KW-0472">Membrane</keyword>
<organism evidence="6 7">
    <name type="scientific">Mycobacterium sherrisii</name>
    <dbReference type="NCBI Taxonomy" id="243061"/>
    <lineage>
        <taxon>Bacteria</taxon>
        <taxon>Bacillati</taxon>
        <taxon>Actinomycetota</taxon>
        <taxon>Actinomycetes</taxon>
        <taxon>Mycobacteriales</taxon>
        <taxon>Mycobacteriaceae</taxon>
        <taxon>Mycobacterium</taxon>
        <taxon>Mycobacterium simiae complex</taxon>
    </lineage>
</organism>
<dbReference type="InterPro" id="IPR004474">
    <property type="entry name" value="LytR_CpsA_psr"/>
</dbReference>
<dbReference type="PANTHER" id="PTHR33392:SF6">
    <property type="entry name" value="POLYISOPRENYL-TEICHOIC ACID--PEPTIDOGLYCAN TEICHOIC ACID TRANSFERASE TAGU"/>
    <property type="match status" value="1"/>
</dbReference>
<feature type="domain" description="Cell envelope-related transcriptional attenuator" evidence="4">
    <location>
        <begin position="109"/>
        <end position="281"/>
    </location>
</feature>
<feature type="compositionally biased region" description="Gly residues" evidence="2">
    <location>
        <begin position="519"/>
        <end position="528"/>
    </location>
</feature>
<dbReference type="STRING" id="243061.AWC25_24550"/>
<dbReference type="FunFam" id="3.40.630.190:FF:000002">
    <property type="entry name" value="LytR family transcriptional regulator"/>
    <property type="match status" value="1"/>
</dbReference>
<dbReference type="AlphaFoldDB" id="A0A1E3SQF7"/>
<evidence type="ECO:0000259" key="4">
    <source>
        <dbReference type="Pfam" id="PF03816"/>
    </source>
</evidence>
<dbReference type="InterPro" id="IPR027381">
    <property type="entry name" value="LytR/CpsA/Psr_C"/>
</dbReference>
<feature type="region of interest" description="Disordered" evidence="2">
    <location>
        <begin position="447"/>
        <end position="528"/>
    </location>
</feature>
<gene>
    <name evidence="6" type="ORF">BHQ21_17895</name>
</gene>
<comment type="similarity">
    <text evidence="1">Belongs to the LytR/CpsA/Psr (LCP) family.</text>
</comment>
<evidence type="ECO:0000259" key="5">
    <source>
        <dbReference type="Pfam" id="PF13399"/>
    </source>
</evidence>
<evidence type="ECO:0000313" key="6">
    <source>
        <dbReference type="EMBL" id="ODR04397.1"/>
    </source>
</evidence>
<evidence type="ECO:0000256" key="1">
    <source>
        <dbReference type="ARBA" id="ARBA00006068"/>
    </source>
</evidence>
<sequence>MGRSGGAHRRHRAVRQPSALRRGVSRAFMALVSTAAVLMTGAGYYVAHGALGGITVSDALTPDDPRSTGDNMNILLIGLDSRKDQNGNDLPNSILKQLHAGDSDDGGYNTNTLILVHVGADNKVVAFSIPRDDWVPFNGVPGYNHIKIKEAYGLTKQYVAQKLANQGVSSQKELETKGREAARAATLRAVRSLTGVPIDYFAEVNLAGFYDLAQSLGGVNVCLNHAVYDSYSGADFPAGPQRLDASEALAFVRQRHGLDNGDLDRTHRQQAFISSVMRELQDSGTFTNLDKMKSLMAVARKDVVLSAGWDEDMFRRLGEIAGSAAANQVEFRTLPVVRYDTINGQDVNIIDPVAIRAEIASAIGADTSTSSSPTTVAKPNPSTVVDVVNAGGMSGLASQVSRSLKKYGYTPGQVRDRTWFDPTTNAIQYGTGAETDAQNLANLLGLDAPKQPDPGLEPGHVRVTVDSSFSMPTPDESMDDSYSSTSSTTTTTTTTTSKSSSGYAYGTSTYPTPDQGKPIDGGGVPCVN</sequence>
<feature type="compositionally biased region" description="Low complexity" evidence="2">
    <location>
        <begin position="481"/>
        <end position="512"/>
    </location>
</feature>
<reference evidence="7" key="1">
    <citation type="submission" date="2016-09" db="EMBL/GenBank/DDBJ databases">
        <authorList>
            <person name="Greninger A.L."/>
            <person name="Jerome K.R."/>
            <person name="Mcnair B."/>
            <person name="Wallis C."/>
            <person name="Fang F."/>
        </authorList>
    </citation>
    <scope>NUCLEOTIDE SEQUENCE [LARGE SCALE GENOMIC DNA]</scope>
    <source>
        <strain evidence="7">BC1_M4</strain>
    </source>
</reference>
<dbReference type="NCBIfam" id="TIGR00350">
    <property type="entry name" value="lytR_cpsA_psr"/>
    <property type="match status" value="1"/>
</dbReference>
<dbReference type="Gene3D" id="3.30.70.2390">
    <property type="match status" value="1"/>
</dbReference>
<keyword evidence="3" id="KW-1133">Transmembrane helix</keyword>
<keyword evidence="7" id="KW-1185">Reference proteome</keyword>
<feature type="domain" description="LytR/CpsA/Psr regulator C-terminal" evidence="5">
    <location>
        <begin position="384"/>
        <end position="469"/>
    </location>
</feature>